<evidence type="ECO:0000313" key="3">
    <source>
        <dbReference type="Proteomes" id="UP000003100"/>
    </source>
</evidence>
<proteinExistence type="predicted"/>
<dbReference type="InterPro" id="IPR027417">
    <property type="entry name" value="P-loop_NTPase"/>
</dbReference>
<dbReference type="RefSeq" id="WP_005950506.1">
    <property type="nucleotide sequence ID" value="NZ_CP136423.1"/>
</dbReference>
<dbReference type="PATRIC" id="fig|476272.21.peg.955"/>
<dbReference type="Gene3D" id="3.40.50.300">
    <property type="entry name" value="P-loop containing nucleotide triphosphate hydrolases"/>
    <property type="match status" value="1"/>
</dbReference>
<sequence length="106" mass="11802">MFIELQLDDFRISKNQKIKLGKAITAIAGHNATGKSTILGILGNSSELKSKYGTTITDKQFKTEFSELFKGSKIHDKASGSIGFIEYHHPAFTDPMKIGLRVTWQK</sequence>
<keyword evidence="3" id="KW-1185">Reference proteome</keyword>
<dbReference type="Proteomes" id="UP000003100">
    <property type="component" value="Unassembled WGS sequence"/>
</dbReference>
<dbReference type="eggNOG" id="COG1106">
    <property type="taxonomic scope" value="Bacteria"/>
</dbReference>
<dbReference type="GO" id="GO:0016887">
    <property type="term" value="F:ATP hydrolysis activity"/>
    <property type="evidence" value="ECO:0007669"/>
    <property type="project" value="InterPro"/>
</dbReference>
<dbReference type="HOGENOM" id="CLU_2217928_0_0_9"/>
<reference evidence="2 3" key="2">
    <citation type="submission" date="2009-02" db="EMBL/GenBank/DDBJ databases">
        <title>Draft genome sequence of Blautia hydrogenotrophica DSM 10507 (Ruminococcus hydrogenotrophicus DSM 10507).</title>
        <authorList>
            <person name="Sudarsanam P."/>
            <person name="Ley R."/>
            <person name="Guruge J."/>
            <person name="Turnbaugh P.J."/>
            <person name="Mahowald M."/>
            <person name="Liep D."/>
            <person name="Gordon J."/>
        </authorList>
    </citation>
    <scope>NUCLEOTIDE SEQUENCE [LARGE SCALE GENOMIC DNA]</scope>
    <source>
        <strain evidence="3">DSM 10507 / JCM 14656 / S5a33</strain>
    </source>
</reference>
<dbReference type="InterPro" id="IPR038729">
    <property type="entry name" value="Rad50/SbcC_AAA"/>
</dbReference>
<protein>
    <recommendedName>
        <fullName evidence="1">Rad50/SbcC-type AAA domain-containing protein</fullName>
    </recommendedName>
</protein>
<feature type="domain" description="Rad50/SbcC-type AAA" evidence="1">
    <location>
        <begin position="4"/>
        <end position="39"/>
    </location>
</feature>
<dbReference type="EMBL" id="ACBZ01000156">
    <property type="protein sequence ID" value="EEG48283.1"/>
    <property type="molecule type" value="Genomic_DNA"/>
</dbReference>
<accession>C0CPM2</accession>
<organism evidence="2 3">
    <name type="scientific">Blautia hydrogenotrophica (strain DSM 10507 / JCM 14656 / S5a33)</name>
    <name type="common">Ruminococcus hydrogenotrophicus</name>
    <dbReference type="NCBI Taxonomy" id="476272"/>
    <lineage>
        <taxon>Bacteria</taxon>
        <taxon>Bacillati</taxon>
        <taxon>Bacillota</taxon>
        <taxon>Clostridia</taxon>
        <taxon>Lachnospirales</taxon>
        <taxon>Lachnospiraceae</taxon>
        <taxon>Blautia</taxon>
    </lineage>
</organism>
<dbReference type="GO" id="GO:0006302">
    <property type="term" value="P:double-strand break repair"/>
    <property type="evidence" value="ECO:0007669"/>
    <property type="project" value="InterPro"/>
</dbReference>
<dbReference type="SUPFAM" id="SSF52540">
    <property type="entry name" value="P-loop containing nucleoside triphosphate hydrolases"/>
    <property type="match status" value="1"/>
</dbReference>
<dbReference type="AlphaFoldDB" id="C0CPM2"/>
<dbReference type="Pfam" id="PF13476">
    <property type="entry name" value="AAA_23"/>
    <property type="match status" value="1"/>
</dbReference>
<comment type="caution">
    <text evidence="2">The sequence shown here is derived from an EMBL/GenBank/DDBJ whole genome shotgun (WGS) entry which is preliminary data.</text>
</comment>
<dbReference type="GeneID" id="86822614"/>
<gene>
    <name evidence="2" type="ORF">RUMHYD_02823</name>
</gene>
<evidence type="ECO:0000313" key="2">
    <source>
        <dbReference type="EMBL" id="EEG48283.1"/>
    </source>
</evidence>
<reference evidence="2 3" key="1">
    <citation type="submission" date="2009-01" db="EMBL/GenBank/DDBJ databases">
        <authorList>
            <person name="Fulton L."/>
            <person name="Clifton S."/>
            <person name="Fulton B."/>
            <person name="Xu J."/>
            <person name="Minx P."/>
            <person name="Pepin K.H."/>
            <person name="Johnson M."/>
            <person name="Bhonagiri V."/>
            <person name="Nash W.E."/>
            <person name="Mardis E.R."/>
            <person name="Wilson R.K."/>
        </authorList>
    </citation>
    <scope>NUCLEOTIDE SEQUENCE [LARGE SCALE GENOMIC DNA]</scope>
    <source>
        <strain evidence="3">DSM 10507 / JCM 14656 / S5a33</strain>
    </source>
</reference>
<name>C0CPM2_BLAHS</name>
<evidence type="ECO:0000259" key="1">
    <source>
        <dbReference type="Pfam" id="PF13476"/>
    </source>
</evidence>